<evidence type="ECO:0000256" key="7">
    <source>
        <dbReference type="ARBA" id="ARBA00038004"/>
    </source>
</evidence>
<comment type="caution">
    <text evidence="14">The sequence shown here is derived from an EMBL/GenBank/DDBJ whole genome shotgun (WGS) entry which is preliminary data.</text>
</comment>
<evidence type="ECO:0000256" key="2">
    <source>
        <dbReference type="ARBA" id="ARBA00022723"/>
    </source>
</evidence>
<gene>
    <name evidence="14" type="ORF">SVIO_096240</name>
</gene>
<dbReference type="GO" id="GO:0008270">
    <property type="term" value="F:zinc ion binding"/>
    <property type="evidence" value="ECO:0007669"/>
    <property type="project" value="InterPro"/>
</dbReference>
<dbReference type="EC" id="1.1.1.329" evidence="8"/>
<keyword evidence="2 12" id="KW-0479">Metal-binding</keyword>
<comment type="cofactor">
    <cofactor evidence="1 12">
        <name>Zn(2+)</name>
        <dbReference type="ChEBI" id="CHEBI:29105"/>
    </cofactor>
</comment>
<evidence type="ECO:0000256" key="8">
    <source>
        <dbReference type="ARBA" id="ARBA00039102"/>
    </source>
</evidence>
<dbReference type="InterPro" id="IPR036291">
    <property type="entry name" value="NAD(P)-bd_dom_sf"/>
</dbReference>
<dbReference type="InterPro" id="IPR013149">
    <property type="entry name" value="ADH-like_C"/>
</dbReference>
<dbReference type="Gene3D" id="3.40.50.720">
    <property type="entry name" value="NAD(P)-binding Rossmann-like Domain"/>
    <property type="match status" value="1"/>
</dbReference>
<dbReference type="SMART" id="SM00829">
    <property type="entry name" value="PKS_ER"/>
    <property type="match status" value="1"/>
</dbReference>
<dbReference type="SUPFAM" id="SSF50129">
    <property type="entry name" value="GroES-like"/>
    <property type="match status" value="1"/>
</dbReference>
<dbReference type="InterPro" id="IPR011032">
    <property type="entry name" value="GroES-like_sf"/>
</dbReference>
<dbReference type="InterPro" id="IPR013154">
    <property type="entry name" value="ADH-like_N"/>
</dbReference>
<dbReference type="EMBL" id="BJHW01000002">
    <property type="protein sequence ID" value="GDY59001.1"/>
    <property type="molecule type" value="Genomic_DNA"/>
</dbReference>
<evidence type="ECO:0000256" key="11">
    <source>
        <dbReference type="ARBA" id="ARBA00049085"/>
    </source>
</evidence>
<organism evidence="14 15">
    <name type="scientific">Streptomyces violaceusniger</name>
    <dbReference type="NCBI Taxonomy" id="68280"/>
    <lineage>
        <taxon>Bacteria</taxon>
        <taxon>Bacillati</taxon>
        <taxon>Actinomycetota</taxon>
        <taxon>Actinomycetes</taxon>
        <taxon>Kitasatosporales</taxon>
        <taxon>Streptomycetaceae</taxon>
        <taxon>Streptomyces</taxon>
        <taxon>Streptomyces violaceusniger group</taxon>
    </lineage>
</organism>
<dbReference type="Pfam" id="PF00107">
    <property type="entry name" value="ADH_zinc_N"/>
    <property type="match status" value="1"/>
</dbReference>
<reference evidence="14 15" key="1">
    <citation type="journal article" date="2020" name="Int. J. Syst. Evol. Microbiol.">
        <title>Reclassification of Streptomyces castelarensis and Streptomyces sporoclivatus as later heterotypic synonyms of Streptomyces antimycoticus.</title>
        <authorList>
            <person name="Komaki H."/>
            <person name="Tamura T."/>
        </authorList>
    </citation>
    <scope>NUCLEOTIDE SEQUENCE [LARGE SCALE GENOMIC DNA]</scope>
    <source>
        <strain evidence="14 15">NBRC 13459</strain>
    </source>
</reference>
<evidence type="ECO:0000256" key="3">
    <source>
        <dbReference type="ARBA" id="ARBA00022833"/>
    </source>
</evidence>
<evidence type="ECO:0000256" key="9">
    <source>
        <dbReference type="ARBA" id="ARBA00039387"/>
    </source>
</evidence>
<dbReference type="AlphaFoldDB" id="A0A4D4LBQ3"/>
<protein>
    <recommendedName>
        <fullName evidence="9">2-deoxy-scyllo-inosamine dehydrogenase</fullName>
        <ecNumber evidence="8">1.1.1.329</ecNumber>
    </recommendedName>
</protein>
<keyword evidence="15" id="KW-1185">Reference proteome</keyword>
<dbReference type="SUPFAM" id="SSF51735">
    <property type="entry name" value="NAD(P)-binding Rossmann-fold domains"/>
    <property type="match status" value="1"/>
</dbReference>
<proteinExistence type="inferred from homology"/>
<feature type="domain" description="Enoyl reductase (ER)" evidence="13">
    <location>
        <begin position="10"/>
        <end position="343"/>
    </location>
</feature>
<name>A0A4D4LBQ3_STRVO</name>
<dbReference type="OrthoDB" id="3567264at2"/>
<evidence type="ECO:0000313" key="15">
    <source>
        <dbReference type="Proteomes" id="UP000301309"/>
    </source>
</evidence>
<dbReference type="InterPro" id="IPR050129">
    <property type="entry name" value="Zn_alcohol_dh"/>
</dbReference>
<comment type="catalytic activity">
    <reaction evidence="10">
        <text>2-deoxy-scyllo-inosamine + NAD(+) = 3-amino-2,3-dideoxy-scyllo-inosose + NADH + H(+)</text>
        <dbReference type="Rhea" id="RHEA:33883"/>
        <dbReference type="ChEBI" id="CHEBI:15378"/>
        <dbReference type="ChEBI" id="CHEBI:57540"/>
        <dbReference type="ChEBI" id="CHEBI:57945"/>
        <dbReference type="ChEBI" id="CHEBI:65002"/>
        <dbReference type="ChEBI" id="CHEBI:65003"/>
        <dbReference type="EC" id="1.1.1.329"/>
    </reaction>
</comment>
<keyword evidence="4" id="KW-0560">Oxidoreductase</keyword>
<dbReference type="Pfam" id="PF08240">
    <property type="entry name" value="ADH_N"/>
    <property type="match status" value="1"/>
</dbReference>
<dbReference type="InterPro" id="IPR020843">
    <property type="entry name" value="ER"/>
</dbReference>
<dbReference type="PANTHER" id="PTHR43401:SF4">
    <property type="entry name" value="D-ARABINOSE 1-DEHYDROGENASE (NADP(+))"/>
    <property type="match status" value="1"/>
</dbReference>
<dbReference type="CDD" id="cd08240">
    <property type="entry name" value="6_hydroxyhexanoate_dh_like"/>
    <property type="match status" value="1"/>
</dbReference>
<evidence type="ECO:0000256" key="6">
    <source>
        <dbReference type="ARBA" id="ARBA00037908"/>
    </source>
</evidence>
<evidence type="ECO:0000313" key="14">
    <source>
        <dbReference type="EMBL" id="GDY59001.1"/>
    </source>
</evidence>
<dbReference type="InterPro" id="IPR002328">
    <property type="entry name" value="ADH_Zn_CS"/>
</dbReference>
<dbReference type="Proteomes" id="UP000301309">
    <property type="component" value="Unassembled WGS sequence"/>
</dbReference>
<evidence type="ECO:0000256" key="10">
    <source>
        <dbReference type="ARBA" id="ARBA00048685"/>
    </source>
</evidence>
<sequence>MKIYAFEEAGGPARESVVATPEPTGHEVLVRLTHSGVCHTDVHLRDNDTGALPFPIVAGHEMAGEVVATGDAVTGAGVGDVRLVYPWLGCGTCAFCDEGRDDRCSEPRYLGMHRSGGYAEAVLVPHERYLLAIDGVDRGWAATLGCSGLTAYAAVAKAVRGEPGTDDEEIVVIGTGGLGLMAIAVLTALGHRRITAVDINDERLEMARGLGAAQVINSSSGPGDARTAIIEATGGGASGVIDLVNSGETARLGFDVLRRDGKLVPVGLFGGDVTLPTGAIPSKRLTVQGSYIGTLAEFTEVVDLARSGRLPRIPVIERPLTAASLTEALDALAEGRVPGRIVLTA</sequence>
<comment type="catalytic activity">
    <reaction evidence="11">
        <text>2-deoxy-scyllo-inosamine + NADP(+) = 3-amino-2,3-dideoxy-scyllo-inosose + NADPH + H(+)</text>
        <dbReference type="Rhea" id="RHEA:33879"/>
        <dbReference type="ChEBI" id="CHEBI:15378"/>
        <dbReference type="ChEBI" id="CHEBI:57783"/>
        <dbReference type="ChEBI" id="CHEBI:58349"/>
        <dbReference type="ChEBI" id="CHEBI:65002"/>
        <dbReference type="ChEBI" id="CHEBI:65003"/>
        <dbReference type="EC" id="1.1.1.329"/>
    </reaction>
</comment>
<evidence type="ECO:0000256" key="12">
    <source>
        <dbReference type="RuleBase" id="RU361277"/>
    </source>
</evidence>
<comment type="pathway">
    <text evidence="6">Metabolic intermediate biosynthesis; 2-deoxystreptamine biosynthesis; 2-deoxystreptamine from D-glucose 6-phosphate: step 3/4.</text>
</comment>
<evidence type="ECO:0000259" key="13">
    <source>
        <dbReference type="SMART" id="SM00829"/>
    </source>
</evidence>
<evidence type="ECO:0000256" key="4">
    <source>
        <dbReference type="ARBA" id="ARBA00023002"/>
    </source>
</evidence>
<accession>A0A4D4LBQ3</accession>
<dbReference type="GO" id="GO:0016491">
    <property type="term" value="F:oxidoreductase activity"/>
    <property type="evidence" value="ECO:0007669"/>
    <property type="project" value="UniProtKB-KW"/>
</dbReference>
<dbReference type="RefSeq" id="WP_137981461.1">
    <property type="nucleotide sequence ID" value="NZ_BAAASO010000013.1"/>
</dbReference>
<dbReference type="PANTHER" id="PTHR43401">
    <property type="entry name" value="L-THREONINE 3-DEHYDROGENASE"/>
    <property type="match status" value="1"/>
</dbReference>
<evidence type="ECO:0000256" key="5">
    <source>
        <dbReference type="ARBA" id="ARBA00037678"/>
    </source>
</evidence>
<evidence type="ECO:0000256" key="1">
    <source>
        <dbReference type="ARBA" id="ARBA00001947"/>
    </source>
</evidence>
<comment type="function">
    <text evidence="5">Catalyzes the oxidation of 2-deoxy-scyllo-inosamine (DOIA) with NAD(+) or NADP(+), forming 3-amino-2,3-dideoxy-scyllo-inosose (amino-DOI).</text>
</comment>
<comment type="similarity">
    <text evidence="7">Belongs to the zinc-containing alcohol dehydrogenase family. DOIA dehydrogenase subfamily.</text>
</comment>
<keyword evidence="3 12" id="KW-0862">Zinc</keyword>
<dbReference type="Gene3D" id="3.90.180.10">
    <property type="entry name" value="Medium-chain alcohol dehydrogenases, catalytic domain"/>
    <property type="match status" value="1"/>
</dbReference>
<dbReference type="PROSITE" id="PS00059">
    <property type="entry name" value="ADH_ZINC"/>
    <property type="match status" value="1"/>
</dbReference>